<evidence type="ECO:0000313" key="2">
    <source>
        <dbReference type="EMBL" id="KAK3760014.1"/>
    </source>
</evidence>
<gene>
    <name evidence="2" type="ORF">RRG08_048756</name>
</gene>
<organism evidence="2 3">
    <name type="scientific">Elysia crispata</name>
    <name type="common">lettuce slug</name>
    <dbReference type="NCBI Taxonomy" id="231223"/>
    <lineage>
        <taxon>Eukaryota</taxon>
        <taxon>Metazoa</taxon>
        <taxon>Spiralia</taxon>
        <taxon>Lophotrochozoa</taxon>
        <taxon>Mollusca</taxon>
        <taxon>Gastropoda</taxon>
        <taxon>Heterobranchia</taxon>
        <taxon>Euthyneura</taxon>
        <taxon>Panpulmonata</taxon>
        <taxon>Sacoglossa</taxon>
        <taxon>Placobranchoidea</taxon>
        <taxon>Plakobranchidae</taxon>
        <taxon>Elysia</taxon>
    </lineage>
</organism>
<reference evidence="2" key="1">
    <citation type="journal article" date="2023" name="G3 (Bethesda)">
        <title>A reference genome for the long-term kleptoplast-retaining sea slug Elysia crispata morphotype clarki.</title>
        <authorList>
            <person name="Eastman K.E."/>
            <person name="Pendleton A.L."/>
            <person name="Shaikh M.A."/>
            <person name="Suttiyut T."/>
            <person name="Ogas R."/>
            <person name="Tomko P."/>
            <person name="Gavelis G."/>
            <person name="Widhalm J.R."/>
            <person name="Wisecaver J.H."/>
        </authorList>
    </citation>
    <scope>NUCLEOTIDE SEQUENCE</scope>
    <source>
        <strain evidence="2">ECLA1</strain>
    </source>
</reference>
<protein>
    <submittedName>
        <fullName evidence="2">Uncharacterized protein</fullName>
    </submittedName>
</protein>
<comment type="caution">
    <text evidence="2">The sequence shown here is derived from an EMBL/GenBank/DDBJ whole genome shotgun (WGS) entry which is preliminary data.</text>
</comment>
<proteinExistence type="predicted"/>
<keyword evidence="1" id="KW-0175">Coiled coil</keyword>
<sequence>MNQVFSVLAMFPHNESRCSLCSLCFLTMNQVFSVLAMFPHNESRRLGEHRKDLDSLRGDLANTEKTLIHCEETWRTQKRPCFIARRLGEHRKDLDSLRGDLANTEKTLIHCEETWRTQKRP</sequence>
<dbReference type="AlphaFoldDB" id="A0AAE0YZF1"/>
<name>A0AAE0YZF1_9GAST</name>
<keyword evidence="3" id="KW-1185">Reference proteome</keyword>
<feature type="coiled-coil region" evidence="1">
    <location>
        <begin position="46"/>
        <end position="107"/>
    </location>
</feature>
<dbReference type="Proteomes" id="UP001283361">
    <property type="component" value="Unassembled WGS sequence"/>
</dbReference>
<evidence type="ECO:0000313" key="3">
    <source>
        <dbReference type="Proteomes" id="UP001283361"/>
    </source>
</evidence>
<accession>A0AAE0YZF1</accession>
<evidence type="ECO:0000256" key="1">
    <source>
        <dbReference type="SAM" id="Coils"/>
    </source>
</evidence>
<dbReference type="EMBL" id="JAWDGP010005048">
    <property type="protein sequence ID" value="KAK3760014.1"/>
    <property type="molecule type" value="Genomic_DNA"/>
</dbReference>